<evidence type="ECO:0000313" key="3">
    <source>
        <dbReference type="Proteomes" id="UP000694386"/>
    </source>
</evidence>
<sequence length="76" mass="7850">STSGLTGHRAWHNSRSASGRSPCSGADGGPRDGGAPGRGLWHLRSRRSPGRAARAAARDTAPDTQPCGAPRHGCRH</sequence>
<accession>A0A8C2MDZ4</accession>
<evidence type="ECO:0000256" key="1">
    <source>
        <dbReference type="SAM" id="MobiDB-lite"/>
    </source>
</evidence>
<dbReference type="AlphaFoldDB" id="A0A8C2MDZ4"/>
<feature type="compositionally biased region" description="Gly residues" evidence="1">
    <location>
        <begin position="26"/>
        <end position="37"/>
    </location>
</feature>
<proteinExistence type="predicted"/>
<protein>
    <submittedName>
        <fullName evidence="2">RIKEN cDNA E130116L18 gene</fullName>
    </submittedName>
</protein>
<reference evidence="2" key="2">
    <citation type="submission" date="2025-09" db="UniProtKB">
        <authorList>
            <consortium name="Ensembl"/>
        </authorList>
    </citation>
    <scope>IDENTIFICATION</scope>
</reference>
<feature type="region of interest" description="Disordered" evidence="1">
    <location>
        <begin position="1"/>
        <end position="76"/>
    </location>
</feature>
<name>A0A8C2MDZ4_CRIGR</name>
<dbReference type="Ensembl" id="ENSCGRT00001021741.1">
    <property type="protein sequence ID" value="ENSCGRP00001017497.1"/>
    <property type="gene ID" value="ENSCGRG00001017528.1"/>
</dbReference>
<evidence type="ECO:0000313" key="2">
    <source>
        <dbReference type="Ensembl" id="ENSCGRP00001017497.1"/>
    </source>
</evidence>
<organism evidence="2 3">
    <name type="scientific">Cricetulus griseus</name>
    <name type="common">Chinese hamster</name>
    <name type="synonym">Cricetulus barabensis griseus</name>
    <dbReference type="NCBI Taxonomy" id="10029"/>
    <lineage>
        <taxon>Eukaryota</taxon>
        <taxon>Metazoa</taxon>
        <taxon>Chordata</taxon>
        <taxon>Craniata</taxon>
        <taxon>Vertebrata</taxon>
        <taxon>Euteleostomi</taxon>
        <taxon>Mammalia</taxon>
        <taxon>Eutheria</taxon>
        <taxon>Euarchontoglires</taxon>
        <taxon>Glires</taxon>
        <taxon>Rodentia</taxon>
        <taxon>Myomorpha</taxon>
        <taxon>Muroidea</taxon>
        <taxon>Cricetidae</taxon>
        <taxon>Cricetinae</taxon>
        <taxon>Cricetulus</taxon>
    </lineage>
</organism>
<reference evidence="2" key="1">
    <citation type="submission" date="2025-08" db="UniProtKB">
        <authorList>
            <consortium name="Ensembl"/>
        </authorList>
    </citation>
    <scope>IDENTIFICATION</scope>
</reference>
<dbReference type="Proteomes" id="UP000694386">
    <property type="component" value="Unplaced"/>
</dbReference>